<protein>
    <submittedName>
        <fullName evidence="1">Uncharacterized protein</fullName>
    </submittedName>
</protein>
<dbReference type="Proteomes" id="UP000823775">
    <property type="component" value="Unassembled WGS sequence"/>
</dbReference>
<feature type="non-terminal residue" evidence="1">
    <location>
        <position position="51"/>
    </location>
</feature>
<comment type="caution">
    <text evidence="1">The sequence shown here is derived from an EMBL/GenBank/DDBJ whole genome shotgun (WGS) entry which is preliminary data.</text>
</comment>
<organism evidence="1 2">
    <name type="scientific">Datura stramonium</name>
    <name type="common">Jimsonweed</name>
    <name type="synonym">Common thornapple</name>
    <dbReference type="NCBI Taxonomy" id="4076"/>
    <lineage>
        <taxon>Eukaryota</taxon>
        <taxon>Viridiplantae</taxon>
        <taxon>Streptophyta</taxon>
        <taxon>Embryophyta</taxon>
        <taxon>Tracheophyta</taxon>
        <taxon>Spermatophyta</taxon>
        <taxon>Magnoliopsida</taxon>
        <taxon>eudicotyledons</taxon>
        <taxon>Gunneridae</taxon>
        <taxon>Pentapetalae</taxon>
        <taxon>asterids</taxon>
        <taxon>lamiids</taxon>
        <taxon>Solanales</taxon>
        <taxon>Solanaceae</taxon>
        <taxon>Solanoideae</taxon>
        <taxon>Datureae</taxon>
        <taxon>Datura</taxon>
    </lineage>
</organism>
<accession>A0ABS8WNB9</accession>
<sequence length="51" mass="5692">MEQLNSQSKKLPPGPWKLPLLGSMLHMAGGLPHHVMKDLAKNMDHLCIFSL</sequence>
<evidence type="ECO:0000313" key="2">
    <source>
        <dbReference type="Proteomes" id="UP000823775"/>
    </source>
</evidence>
<dbReference type="EMBL" id="JACEIK010008769">
    <property type="protein sequence ID" value="MCE3051609.1"/>
    <property type="molecule type" value="Genomic_DNA"/>
</dbReference>
<reference evidence="1 2" key="1">
    <citation type="journal article" date="2021" name="BMC Genomics">
        <title>Datura genome reveals duplications of psychoactive alkaloid biosynthetic genes and high mutation rate following tissue culture.</title>
        <authorList>
            <person name="Rajewski A."/>
            <person name="Carter-House D."/>
            <person name="Stajich J."/>
            <person name="Litt A."/>
        </authorList>
    </citation>
    <scope>NUCLEOTIDE SEQUENCE [LARGE SCALE GENOMIC DNA]</scope>
    <source>
        <strain evidence="1">AR-01</strain>
    </source>
</reference>
<dbReference type="Gene3D" id="1.10.630.10">
    <property type="entry name" value="Cytochrome P450"/>
    <property type="match status" value="1"/>
</dbReference>
<gene>
    <name evidence="1" type="ORF">HAX54_050307</name>
</gene>
<dbReference type="InterPro" id="IPR036396">
    <property type="entry name" value="Cyt_P450_sf"/>
</dbReference>
<proteinExistence type="predicted"/>
<evidence type="ECO:0000313" key="1">
    <source>
        <dbReference type="EMBL" id="MCE3051609.1"/>
    </source>
</evidence>
<name>A0ABS8WNB9_DATST</name>
<dbReference type="SUPFAM" id="SSF48264">
    <property type="entry name" value="Cytochrome P450"/>
    <property type="match status" value="1"/>
</dbReference>
<keyword evidence="2" id="KW-1185">Reference proteome</keyword>